<gene>
    <name evidence="1" type="ORF">g.49643</name>
</gene>
<dbReference type="EMBL" id="GEBQ01010064">
    <property type="protein sequence ID" value="JAT29913.1"/>
    <property type="molecule type" value="Transcribed_RNA"/>
</dbReference>
<reference evidence="1" key="1">
    <citation type="submission" date="2015-11" db="EMBL/GenBank/DDBJ databases">
        <title>De novo transcriptome assembly of four potential Pierce s Disease insect vectors from Arizona vineyards.</title>
        <authorList>
            <person name="Tassone E.E."/>
        </authorList>
    </citation>
    <scope>NUCLEOTIDE SEQUENCE</scope>
</reference>
<name>A0A1B6M1W5_9HEMI</name>
<feature type="non-terminal residue" evidence="1">
    <location>
        <position position="1"/>
    </location>
</feature>
<protein>
    <submittedName>
        <fullName evidence="1">Uncharacterized protein</fullName>
    </submittedName>
</protein>
<evidence type="ECO:0000313" key="1">
    <source>
        <dbReference type="EMBL" id="JAT29913.1"/>
    </source>
</evidence>
<proteinExistence type="predicted"/>
<feature type="non-terminal residue" evidence="1">
    <location>
        <position position="118"/>
    </location>
</feature>
<organism evidence="1">
    <name type="scientific">Graphocephala atropunctata</name>
    <dbReference type="NCBI Taxonomy" id="36148"/>
    <lineage>
        <taxon>Eukaryota</taxon>
        <taxon>Metazoa</taxon>
        <taxon>Ecdysozoa</taxon>
        <taxon>Arthropoda</taxon>
        <taxon>Hexapoda</taxon>
        <taxon>Insecta</taxon>
        <taxon>Pterygota</taxon>
        <taxon>Neoptera</taxon>
        <taxon>Paraneoptera</taxon>
        <taxon>Hemiptera</taxon>
        <taxon>Auchenorrhyncha</taxon>
        <taxon>Membracoidea</taxon>
        <taxon>Cicadellidae</taxon>
        <taxon>Cicadellinae</taxon>
        <taxon>Cicadellini</taxon>
        <taxon>Graphocephala</taxon>
    </lineage>
</organism>
<accession>A0A1B6M1W5</accession>
<dbReference type="AlphaFoldDB" id="A0A1B6M1W5"/>
<sequence>GYHSGLLSPPLRHTYPQPFKQNDNLGQAYYFEASLSPPPRDSAINLVPPPSSKGLAPNSYYLQFDQQTRAKPTSSSFSPYLRQSLPVYGAPDYYKATNPSTDPFKFYSPEPPSKLQFN</sequence>